<dbReference type="SUPFAM" id="SSF103481">
    <property type="entry name" value="Multidrug resistance efflux transporter EmrE"/>
    <property type="match status" value="2"/>
</dbReference>
<evidence type="ECO:0000313" key="4">
    <source>
        <dbReference type="EMBL" id="HJC67853.1"/>
    </source>
</evidence>
<feature type="transmembrane region" description="Helical" evidence="2">
    <location>
        <begin position="183"/>
        <end position="202"/>
    </location>
</feature>
<reference evidence="4" key="1">
    <citation type="journal article" date="2021" name="PeerJ">
        <title>Extensive microbial diversity within the chicken gut microbiome revealed by metagenomics and culture.</title>
        <authorList>
            <person name="Gilroy R."/>
            <person name="Ravi A."/>
            <person name="Getino M."/>
            <person name="Pursley I."/>
            <person name="Horton D.L."/>
            <person name="Alikhan N.F."/>
            <person name="Baker D."/>
            <person name="Gharbi K."/>
            <person name="Hall N."/>
            <person name="Watson M."/>
            <person name="Adriaenssens E.M."/>
            <person name="Foster-Nyarko E."/>
            <person name="Jarju S."/>
            <person name="Secka A."/>
            <person name="Antonio M."/>
            <person name="Oren A."/>
            <person name="Chaudhuri R.R."/>
            <person name="La Ragione R."/>
            <person name="Hildebrand F."/>
            <person name="Pallen M.J."/>
        </authorList>
    </citation>
    <scope>NUCLEOTIDE SEQUENCE</scope>
    <source>
        <strain evidence="4">CHK198-12963</strain>
    </source>
</reference>
<dbReference type="PANTHER" id="PTHR22911:SF76">
    <property type="entry name" value="EAMA DOMAIN-CONTAINING PROTEIN"/>
    <property type="match status" value="1"/>
</dbReference>
<dbReference type="InterPro" id="IPR037185">
    <property type="entry name" value="EmrE-like"/>
</dbReference>
<sequence length="296" mass="31693">MNTLERHPMILIVIGIMGISLSSIFVKYAQSPSVVTAAYRLLWTIILMTPAVICSKKYRQELLETSPKLVLLCILSGIFLALHFTLWFESLNHTSVASSTTIVCTEVIWVALGWRLFLKGRLSGKACGAIAVTLAGSMLIAFSDSSGQGNHLYGDFLALLAAIAVAVYTLIGRIARATASTTVYTYLVYGACAVTLVLMTLAQGLSLTGYGSSGIVVGFLLAVFSTILGHSIFSWCLKFLSPAFVSASKLCEPAVAAVFAAFLFHEIPKPLQILGGLVIIAGVIAYSRVEQGQEKE</sequence>
<dbReference type="Proteomes" id="UP000823863">
    <property type="component" value="Unassembled WGS sequence"/>
</dbReference>
<dbReference type="AlphaFoldDB" id="A0A9D2PX37"/>
<dbReference type="EMBL" id="DWWB01000085">
    <property type="protein sequence ID" value="HJC67853.1"/>
    <property type="molecule type" value="Genomic_DNA"/>
</dbReference>
<name>A0A9D2PX37_9FIRM</name>
<feature type="transmembrane region" description="Helical" evidence="2">
    <location>
        <begin position="126"/>
        <end position="146"/>
    </location>
</feature>
<keyword evidence="2" id="KW-0472">Membrane</keyword>
<dbReference type="PANTHER" id="PTHR22911">
    <property type="entry name" value="ACYL-MALONYL CONDENSING ENZYME-RELATED"/>
    <property type="match status" value="1"/>
</dbReference>
<keyword evidence="2" id="KW-1133">Transmembrane helix</keyword>
<feature type="transmembrane region" description="Helical" evidence="2">
    <location>
        <begin position="152"/>
        <end position="171"/>
    </location>
</feature>
<feature type="transmembrane region" description="Helical" evidence="2">
    <location>
        <begin position="70"/>
        <end position="88"/>
    </location>
</feature>
<feature type="transmembrane region" description="Helical" evidence="2">
    <location>
        <begin position="214"/>
        <end position="237"/>
    </location>
</feature>
<evidence type="ECO:0000259" key="3">
    <source>
        <dbReference type="Pfam" id="PF00892"/>
    </source>
</evidence>
<evidence type="ECO:0000313" key="5">
    <source>
        <dbReference type="Proteomes" id="UP000823863"/>
    </source>
</evidence>
<feature type="transmembrane region" description="Helical" evidence="2">
    <location>
        <begin position="94"/>
        <end position="114"/>
    </location>
</feature>
<dbReference type="Pfam" id="PF00892">
    <property type="entry name" value="EamA"/>
    <property type="match status" value="2"/>
</dbReference>
<organism evidence="4 5">
    <name type="scientific">Candidatus Enterocloster excrementigallinarum</name>
    <dbReference type="NCBI Taxonomy" id="2838558"/>
    <lineage>
        <taxon>Bacteria</taxon>
        <taxon>Bacillati</taxon>
        <taxon>Bacillota</taxon>
        <taxon>Clostridia</taxon>
        <taxon>Lachnospirales</taxon>
        <taxon>Lachnospiraceae</taxon>
        <taxon>Enterocloster</taxon>
    </lineage>
</organism>
<feature type="transmembrane region" description="Helical" evidence="2">
    <location>
        <begin position="9"/>
        <end position="29"/>
    </location>
</feature>
<dbReference type="GO" id="GO:0016020">
    <property type="term" value="C:membrane"/>
    <property type="evidence" value="ECO:0007669"/>
    <property type="project" value="InterPro"/>
</dbReference>
<keyword evidence="2" id="KW-0812">Transmembrane</keyword>
<gene>
    <name evidence="4" type="ORF">H9931_14265</name>
</gene>
<feature type="transmembrane region" description="Helical" evidence="2">
    <location>
        <begin position="41"/>
        <end position="58"/>
    </location>
</feature>
<feature type="domain" description="EamA" evidence="3">
    <location>
        <begin position="9"/>
        <end position="141"/>
    </location>
</feature>
<proteinExistence type="inferred from homology"/>
<reference evidence="4" key="2">
    <citation type="submission" date="2021-04" db="EMBL/GenBank/DDBJ databases">
        <authorList>
            <person name="Gilroy R."/>
        </authorList>
    </citation>
    <scope>NUCLEOTIDE SEQUENCE</scope>
    <source>
        <strain evidence="4">CHK198-12963</strain>
    </source>
</reference>
<dbReference type="InterPro" id="IPR000620">
    <property type="entry name" value="EamA_dom"/>
</dbReference>
<accession>A0A9D2PX37</accession>
<evidence type="ECO:0000256" key="1">
    <source>
        <dbReference type="ARBA" id="ARBA00007362"/>
    </source>
</evidence>
<comment type="caution">
    <text evidence="4">The sequence shown here is derived from an EMBL/GenBank/DDBJ whole genome shotgun (WGS) entry which is preliminary data.</text>
</comment>
<feature type="domain" description="EamA" evidence="3">
    <location>
        <begin position="153"/>
        <end position="285"/>
    </location>
</feature>
<comment type="similarity">
    <text evidence="1">Belongs to the EamA transporter family.</text>
</comment>
<protein>
    <submittedName>
        <fullName evidence="4">DMT family transporter</fullName>
    </submittedName>
</protein>
<evidence type="ECO:0000256" key="2">
    <source>
        <dbReference type="SAM" id="Phobius"/>
    </source>
</evidence>